<evidence type="ECO:0000313" key="2">
    <source>
        <dbReference type="EMBL" id="RJY10040.1"/>
    </source>
</evidence>
<evidence type="ECO:0000259" key="1">
    <source>
        <dbReference type="PROSITE" id="PS51819"/>
    </source>
</evidence>
<dbReference type="PROSITE" id="PS51819">
    <property type="entry name" value="VOC"/>
    <property type="match status" value="1"/>
</dbReference>
<dbReference type="Gene3D" id="3.10.180.10">
    <property type="entry name" value="2,3-Dihydroxybiphenyl 1,2-Dioxygenase, domain 1"/>
    <property type="match status" value="1"/>
</dbReference>
<dbReference type="EMBL" id="RAHX01000001">
    <property type="protein sequence ID" value="RJY10040.1"/>
    <property type="molecule type" value="Genomic_DNA"/>
</dbReference>
<dbReference type="RefSeq" id="WP_120049049.1">
    <property type="nucleotide sequence ID" value="NZ_RAHX01000001.1"/>
</dbReference>
<dbReference type="CDD" id="cd06587">
    <property type="entry name" value="VOC"/>
    <property type="match status" value="1"/>
</dbReference>
<dbReference type="InterPro" id="IPR037523">
    <property type="entry name" value="VOC_core"/>
</dbReference>
<proteinExistence type="predicted"/>
<dbReference type="AlphaFoldDB" id="A0A419RW64"/>
<protein>
    <submittedName>
        <fullName evidence="2">VOC family protein</fullName>
    </submittedName>
</protein>
<accession>A0A419RW64</accession>
<organism evidence="2 3">
    <name type="scientific">Aurantiacibacter aquimixticola</name>
    <dbReference type="NCBI Taxonomy" id="1958945"/>
    <lineage>
        <taxon>Bacteria</taxon>
        <taxon>Pseudomonadati</taxon>
        <taxon>Pseudomonadota</taxon>
        <taxon>Alphaproteobacteria</taxon>
        <taxon>Sphingomonadales</taxon>
        <taxon>Erythrobacteraceae</taxon>
        <taxon>Aurantiacibacter</taxon>
    </lineage>
</organism>
<reference evidence="2 3" key="1">
    <citation type="journal article" date="2017" name="Int. J. Syst. Evol. Microbiol.">
        <title>Erythrobacter aquimixticola sp. nov., isolated from the junction between the ocean and a freshwater spring.</title>
        <authorList>
            <person name="Park S."/>
            <person name="Jung Y.T."/>
            <person name="Choi S.J."/>
            <person name="Yoon J.H."/>
        </authorList>
    </citation>
    <scope>NUCLEOTIDE SEQUENCE [LARGE SCALE GENOMIC DNA]</scope>
    <source>
        <strain evidence="2 3">JSSK-14</strain>
    </source>
</reference>
<name>A0A419RW64_9SPHN</name>
<evidence type="ECO:0000313" key="3">
    <source>
        <dbReference type="Proteomes" id="UP000285232"/>
    </source>
</evidence>
<dbReference type="InterPro" id="IPR029068">
    <property type="entry name" value="Glyas_Bleomycin-R_OHBP_Dase"/>
</dbReference>
<gene>
    <name evidence="2" type="ORF">D6201_12365</name>
</gene>
<sequence>MSASASTEPVRPPTLPGRSLLGVAIGLFLSATPVSAQQENAADFGVEPWTDAVVSVADFHAVSVLFREAGDWRLVQSGEVDRGELDYWQLDGQVTARFERWCAPEADTGCLRLVRFAGTEQKPIRPAARAWDTGGIYSMMVRSDDIPALYEQALDLGWWAESPPIRFQFGTSDLRNVVLQGPHGINIAVYERVSPDFTAFPVGAISQGFNSMRMVRNREAARAFYTETLGFDILFDATSEPEQPAFSNFGIPFNLTPDVVRSATALHPVPGETGRIEVMQIMGFTGRDHAERASPPNLGHLSVRYPVRDMDGYRAFLAANGAEVAFAAPDVDVAGIGRVDIVAIRDSDGSLTEFYEIPAGEITR</sequence>
<feature type="domain" description="VOC" evidence="1">
    <location>
        <begin position="206"/>
        <end position="357"/>
    </location>
</feature>
<dbReference type="SUPFAM" id="SSF54593">
    <property type="entry name" value="Glyoxalase/Bleomycin resistance protein/Dihydroxybiphenyl dioxygenase"/>
    <property type="match status" value="2"/>
</dbReference>
<dbReference type="Proteomes" id="UP000285232">
    <property type="component" value="Unassembled WGS sequence"/>
</dbReference>
<keyword evidence="3" id="KW-1185">Reference proteome</keyword>
<comment type="caution">
    <text evidence="2">The sequence shown here is derived from an EMBL/GenBank/DDBJ whole genome shotgun (WGS) entry which is preliminary data.</text>
</comment>